<name>A0A0C3N9Q3_PHLG1</name>
<evidence type="ECO:0000259" key="5">
    <source>
        <dbReference type="PROSITE" id="PS51194"/>
    </source>
</evidence>
<keyword evidence="7" id="KW-1185">Reference proteome</keyword>
<dbReference type="GO" id="GO:0005524">
    <property type="term" value="F:ATP binding"/>
    <property type="evidence" value="ECO:0007669"/>
    <property type="project" value="UniProtKB-KW"/>
</dbReference>
<evidence type="ECO:0000256" key="4">
    <source>
        <dbReference type="SAM" id="MobiDB-lite"/>
    </source>
</evidence>
<protein>
    <recommendedName>
        <fullName evidence="5">Helicase C-terminal domain-containing protein</fullName>
    </recommendedName>
</protein>
<dbReference type="GO" id="GO:0005634">
    <property type="term" value="C:nucleus"/>
    <property type="evidence" value="ECO:0007669"/>
    <property type="project" value="TreeGrafter"/>
</dbReference>
<dbReference type="OrthoDB" id="2803695at2759"/>
<dbReference type="STRING" id="745531.A0A0C3N9Q3"/>
<feature type="region of interest" description="Disordered" evidence="4">
    <location>
        <begin position="1"/>
        <end position="21"/>
    </location>
</feature>
<dbReference type="InterPro" id="IPR050628">
    <property type="entry name" value="SNF2_RAD54_helicase_TF"/>
</dbReference>
<feature type="domain" description="Helicase C-terminal" evidence="5">
    <location>
        <begin position="136"/>
        <end position="303"/>
    </location>
</feature>
<accession>A0A0C3N9Q3</accession>
<feature type="region of interest" description="Disordered" evidence="4">
    <location>
        <begin position="94"/>
        <end position="139"/>
    </location>
</feature>
<feature type="region of interest" description="Disordered" evidence="4">
    <location>
        <begin position="307"/>
        <end position="355"/>
    </location>
</feature>
<dbReference type="InterPro" id="IPR049730">
    <property type="entry name" value="SNF2/RAD54-like_C"/>
</dbReference>
<feature type="compositionally biased region" description="Basic residues" evidence="4">
    <location>
        <begin position="345"/>
        <end position="355"/>
    </location>
</feature>
<dbReference type="HOGENOM" id="CLU_782019_0_0_1"/>
<dbReference type="SMART" id="SM00490">
    <property type="entry name" value="HELICc"/>
    <property type="match status" value="1"/>
</dbReference>
<proteinExistence type="predicted"/>
<evidence type="ECO:0000256" key="3">
    <source>
        <dbReference type="ARBA" id="ARBA00022840"/>
    </source>
</evidence>
<dbReference type="AlphaFoldDB" id="A0A0C3N9Q3"/>
<dbReference type="PANTHER" id="PTHR45626">
    <property type="entry name" value="TRANSCRIPTION TERMINATION FACTOR 2-RELATED"/>
    <property type="match status" value="1"/>
</dbReference>
<keyword evidence="1" id="KW-0547">Nucleotide-binding</keyword>
<dbReference type="SUPFAM" id="SSF52540">
    <property type="entry name" value="P-loop containing nucleoside triphosphate hydrolases"/>
    <property type="match status" value="1"/>
</dbReference>
<dbReference type="InterPro" id="IPR027417">
    <property type="entry name" value="P-loop_NTPase"/>
</dbReference>
<dbReference type="CDD" id="cd18793">
    <property type="entry name" value="SF2_C_SNF"/>
    <property type="match status" value="1"/>
</dbReference>
<feature type="non-terminal residue" evidence="6">
    <location>
        <position position="355"/>
    </location>
</feature>
<dbReference type="GO" id="GO:0006281">
    <property type="term" value="P:DNA repair"/>
    <property type="evidence" value="ECO:0007669"/>
    <property type="project" value="TreeGrafter"/>
</dbReference>
<gene>
    <name evidence="6" type="ORF">PHLGIDRAFT_123540</name>
</gene>
<dbReference type="InterPro" id="IPR001650">
    <property type="entry name" value="Helicase_C-like"/>
</dbReference>
<reference evidence="6 7" key="1">
    <citation type="journal article" date="2014" name="PLoS Genet.">
        <title>Analysis of the Phlebiopsis gigantea genome, transcriptome and secretome provides insight into its pioneer colonization strategies of wood.</title>
        <authorList>
            <person name="Hori C."/>
            <person name="Ishida T."/>
            <person name="Igarashi K."/>
            <person name="Samejima M."/>
            <person name="Suzuki H."/>
            <person name="Master E."/>
            <person name="Ferreira P."/>
            <person name="Ruiz-Duenas F.J."/>
            <person name="Held B."/>
            <person name="Canessa P."/>
            <person name="Larrondo L.F."/>
            <person name="Schmoll M."/>
            <person name="Druzhinina I.S."/>
            <person name="Kubicek C.P."/>
            <person name="Gaskell J.A."/>
            <person name="Kersten P."/>
            <person name="St John F."/>
            <person name="Glasner J."/>
            <person name="Sabat G."/>
            <person name="Splinter BonDurant S."/>
            <person name="Syed K."/>
            <person name="Yadav J."/>
            <person name="Mgbeahuruike A.C."/>
            <person name="Kovalchuk A."/>
            <person name="Asiegbu F.O."/>
            <person name="Lackner G."/>
            <person name="Hoffmeister D."/>
            <person name="Rencoret J."/>
            <person name="Gutierrez A."/>
            <person name="Sun H."/>
            <person name="Lindquist E."/>
            <person name="Barry K."/>
            <person name="Riley R."/>
            <person name="Grigoriev I.V."/>
            <person name="Henrissat B."/>
            <person name="Kues U."/>
            <person name="Berka R.M."/>
            <person name="Martinez A.T."/>
            <person name="Covert S.F."/>
            <person name="Blanchette R.A."/>
            <person name="Cullen D."/>
        </authorList>
    </citation>
    <scope>NUCLEOTIDE SEQUENCE [LARGE SCALE GENOMIC DNA]</scope>
    <source>
        <strain evidence="6 7">11061_1 CR5-6</strain>
    </source>
</reference>
<dbReference type="EMBL" id="KN840855">
    <property type="protein sequence ID" value="KIP01229.1"/>
    <property type="molecule type" value="Genomic_DNA"/>
</dbReference>
<dbReference type="GO" id="GO:0008094">
    <property type="term" value="F:ATP-dependent activity, acting on DNA"/>
    <property type="evidence" value="ECO:0007669"/>
    <property type="project" value="TreeGrafter"/>
</dbReference>
<evidence type="ECO:0000313" key="7">
    <source>
        <dbReference type="Proteomes" id="UP000053257"/>
    </source>
</evidence>
<dbReference type="PROSITE" id="PS51194">
    <property type="entry name" value="HELICASE_CTER"/>
    <property type="match status" value="1"/>
</dbReference>
<evidence type="ECO:0000313" key="6">
    <source>
        <dbReference type="EMBL" id="KIP01229.1"/>
    </source>
</evidence>
<keyword evidence="2" id="KW-0378">Hydrolase</keyword>
<sequence length="355" mass="39255">MSLRKMRPHYADTQGASTREGACQHNQTLFVGVSTQLSAYEDQTPVDNKLYPQPVLPAHVLAEDVSSILDDDPDLPALEEIIAFDDELVDFEEDKHDEDQEPAQPPPHSHEDQTMQDENQEPTPPPPPPPMKLPRAMRRQLAKARAKAAKHGKPDKIVLYVHFKSHFDYIEAVLKLHGIDHVHVLHGGHTVTQRAKTLKSFRESTQPAVLVMSQVGIAGLNLDCASILIIVDVLWSALEDRQLQGRLNRRPQSKQVIVYRLIAWATPDVILNNISFTKEKMMAAFEMAGPELSKVIAAANGVSDSEIKEAEEDSAALDAGTLSGDEAEGSKPKRKMRAKAEPKPKAAKRKAAPKP</sequence>
<dbReference type="Gene3D" id="3.40.50.300">
    <property type="entry name" value="P-loop containing nucleotide triphosphate hydrolases"/>
    <property type="match status" value="1"/>
</dbReference>
<feature type="compositionally biased region" description="Pro residues" evidence="4">
    <location>
        <begin position="122"/>
        <end position="132"/>
    </location>
</feature>
<evidence type="ECO:0000256" key="1">
    <source>
        <dbReference type="ARBA" id="ARBA00022741"/>
    </source>
</evidence>
<organism evidence="6 7">
    <name type="scientific">Phlebiopsis gigantea (strain 11061_1 CR5-6)</name>
    <name type="common">White-rot fungus</name>
    <name type="synonym">Peniophora gigantea</name>
    <dbReference type="NCBI Taxonomy" id="745531"/>
    <lineage>
        <taxon>Eukaryota</taxon>
        <taxon>Fungi</taxon>
        <taxon>Dikarya</taxon>
        <taxon>Basidiomycota</taxon>
        <taxon>Agaricomycotina</taxon>
        <taxon>Agaricomycetes</taxon>
        <taxon>Polyporales</taxon>
        <taxon>Phanerochaetaceae</taxon>
        <taxon>Phlebiopsis</taxon>
    </lineage>
</organism>
<dbReference type="Pfam" id="PF00271">
    <property type="entry name" value="Helicase_C"/>
    <property type="match status" value="1"/>
</dbReference>
<dbReference type="GO" id="GO:0016787">
    <property type="term" value="F:hydrolase activity"/>
    <property type="evidence" value="ECO:0007669"/>
    <property type="project" value="UniProtKB-KW"/>
</dbReference>
<evidence type="ECO:0000256" key="2">
    <source>
        <dbReference type="ARBA" id="ARBA00022801"/>
    </source>
</evidence>
<keyword evidence="3" id="KW-0067">ATP-binding</keyword>
<dbReference type="Proteomes" id="UP000053257">
    <property type="component" value="Unassembled WGS sequence"/>
</dbReference>